<protein>
    <submittedName>
        <fullName evidence="1">Uncharacterized protein</fullName>
    </submittedName>
</protein>
<name>A0ABR5ZRM3_9PROT</name>
<sequence>MQSFLRAITGRLNACNLLGLSAQYNAGGPPVRIVFLTPQRVLGLLTSRIVELTSYQRPGAGSACPCHHGTACRLTSYQRPGAGSASIIQPIIDVMKASNVDVQFAPDDTLRGHGESGTDAVILTIPELPDMGAQGQFDTNVFGDEFQPDERACNALFVDREVPAEISGPIGAEGTDTVSFMTVTSGWSLRGEATAILSIPVADGNEFSLNTAQAAQATQTASTASSGTAAKTGS</sequence>
<dbReference type="RefSeq" id="WP_182040526.1">
    <property type="nucleotide sequence ID" value="NZ_PDLY01000001.1"/>
</dbReference>
<evidence type="ECO:0000313" key="1">
    <source>
        <dbReference type="EMBL" id="MBA5726958.1"/>
    </source>
</evidence>
<organism evidence="1 2">
    <name type="scientific">Bombella mellum</name>
    <dbReference type="NCBI Taxonomy" id="2039288"/>
    <lineage>
        <taxon>Bacteria</taxon>
        <taxon>Pseudomonadati</taxon>
        <taxon>Pseudomonadota</taxon>
        <taxon>Alphaproteobacteria</taxon>
        <taxon>Acetobacterales</taxon>
        <taxon>Acetobacteraceae</taxon>
        <taxon>Bombella</taxon>
    </lineage>
</organism>
<keyword evidence="2" id="KW-1185">Reference proteome</keyword>
<dbReference type="Proteomes" id="UP000765338">
    <property type="component" value="Unassembled WGS sequence"/>
</dbReference>
<gene>
    <name evidence="1" type="ORF">CPA56_02980</name>
</gene>
<evidence type="ECO:0000313" key="2">
    <source>
        <dbReference type="Proteomes" id="UP000765338"/>
    </source>
</evidence>
<accession>A0ABR5ZRM3</accession>
<comment type="caution">
    <text evidence="1">The sequence shown here is derived from an EMBL/GenBank/DDBJ whole genome shotgun (WGS) entry which is preliminary data.</text>
</comment>
<proteinExistence type="predicted"/>
<reference evidence="1 2" key="1">
    <citation type="submission" date="2017-10" db="EMBL/GenBank/DDBJ databases">
        <authorList>
            <person name="Jakob F."/>
        </authorList>
    </citation>
    <scope>NUCLEOTIDE SEQUENCE [LARGE SCALE GENOMIC DNA]</scope>
    <source>
        <strain evidence="1 2">TMW 2.1889</strain>
    </source>
</reference>
<dbReference type="EMBL" id="PDLY01000001">
    <property type="protein sequence ID" value="MBA5726958.1"/>
    <property type="molecule type" value="Genomic_DNA"/>
</dbReference>